<feature type="compositionally biased region" description="Gly residues" evidence="1">
    <location>
        <begin position="147"/>
        <end position="160"/>
    </location>
</feature>
<evidence type="ECO:0000313" key="3">
    <source>
        <dbReference type="Proteomes" id="UP000026962"/>
    </source>
</evidence>
<feature type="compositionally biased region" description="Basic and acidic residues" evidence="1">
    <location>
        <begin position="101"/>
        <end position="110"/>
    </location>
</feature>
<reference evidence="2" key="1">
    <citation type="submission" date="2015-04" db="UniProtKB">
        <authorList>
            <consortium name="EnsemblPlants"/>
        </authorList>
    </citation>
    <scope>IDENTIFICATION</scope>
</reference>
<proteinExistence type="predicted"/>
<accession>A0A0E0LVU7</accession>
<feature type="compositionally biased region" description="Basic residues" evidence="1">
    <location>
        <begin position="41"/>
        <end position="50"/>
    </location>
</feature>
<evidence type="ECO:0000313" key="2">
    <source>
        <dbReference type="EnsemblPlants" id="OPUNC08G15680.1"/>
    </source>
</evidence>
<dbReference type="Proteomes" id="UP000026962">
    <property type="component" value="Chromosome 8"/>
</dbReference>
<sequence length="265" mass="27580">MALVANDMAEEACRKMNAQRGPSPGPDAILISRCEHVPMRDRRHGRSHKTFVKEKEEDKEGGPFQAVPVSLRSKETRAATRNPATPHSSLPSSASPPLEQPLEKPGDAGGKDGASGAFYLAPRPGGWGIDEKRAEGVSTAVSDATGVGCGGSSADGGGSGPLAARSGGSGTNRAASRMRRSVGGGARSVLAGRRRGTTRSDASEEGEVGEEAYRWGQPGRGKAVVGWHGVGGANQDGVRPARRGMRGRRHELLMVANRRGRCGQG</sequence>
<reference evidence="2" key="2">
    <citation type="submission" date="2018-05" db="EMBL/GenBank/DDBJ databases">
        <title>OpunRS2 (Oryza punctata Reference Sequence Version 2).</title>
        <authorList>
            <person name="Zhang J."/>
            <person name="Kudrna D."/>
            <person name="Lee S."/>
            <person name="Talag J."/>
            <person name="Welchert J."/>
            <person name="Wing R.A."/>
        </authorList>
    </citation>
    <scope>NUCLEOTIDE SEQUENCE [LARGE SCALE GENOMIC DNA]</scope>
</reference>
<keyword evidence="3" id="KW-1185">Reference proteome</keyword>
<name>A0A0E0LVU7_ORYPU</name>
<dbReference type="STRING" id="4537.A0A0E0LVU7"/>
<dbReference type="Gramene" id="OPUNC08G15680.1">
    <property type="protein sequence ID" value="OPUNC08G15680.1"/>
    <property type="gene ID" value="OPUNC08G15680"/>
</dbReference>
<dbReference type="AlphaFoldDB" id="A0A0E0LVU7"/>
<organism evidence="2">
    <name type="scientific">Oryza punctata</name>
    <name type="common">Red rice</name>
    <dbReference type="NCBI Taxonomy" id="4537"/>
    <lineage>
        <taxon>Eukaryota</taxon>
        <taxon>Viridiplantae</taxon>
        <taxon>Streptophyta</taxon>
        <taxon>Embryophyta</taxon>
        <taxon>Tracheophyta</taxon>
        <taxon>Spermatophyta</taxon>
        <taxon>Magnoliopsida</taxon>
        <taxon>Liliopsida</taxon>
        <taxon>Poales</taxon>
        <taxon>Poaceae</taxon>
        <taxon>BOP clade</taxon>
        <taxon>Oryzoideae</taxon>
        <taxon>Oryzeae</taxon>
        <taxon>Oryzinae</taxon>
        <taxon>Oryza</taxon>
    </lineage>
</organism>
<feature type="region of interest" description="Disordered" evidence="1">
    <location>
        <begin position="35"/>
        <end position="131"/>
    </location>
</feature>
<evidence type="ECO:0000256" key="1">
    <source>
        <dbReference type="SAM" id="MobiDB-lite"/>
    </source>
</evidence>
<dbReference type="EnsemblPlants" id="OPUNC08G15680.1">
    <property type="protein sequence ID" value="OPUNC08G15680.1"/>
    <property type="gene ID" value="OPUNC08G15680"/>
</dbReference>
<feature type="compositionally biased region" description="Basic and acidic residues" evidence="1">
    <location>
        <begin position="51"/>
        <end position="61"/>
    </location>
</feature>
<protein>
    <submittedName>
        <fullName evidence="2">Uncharacterized protein</fullName>
    </submittedName>
</protein>
<feature type="compositionally biased region" description="Low complexity" evidence="1">
    <location>
        <begin position="83"/>
        <end position="97"/>
    </location>
</feature>
<feature type="region of interest" description="Disordered" evidence="1">
    <location>
        <begin position="146"/>
        <end position="220"/>
    </location>
</feature>
<dbReference type="HOGENOM" id="CLU_1051234_0_0_1"/>